<evidence type="ECO:0000256" key="15">
    <source>
        <dbReference type="ARBA" id="ARBA00034617"/>
    </source>
</evidence>
<evidence type="ECO:0000256" key="1">
    <source>
        <dbReference type="ARBA" id="ARBA00001946"/>
    </source>
</evidence>
<dbReference type="Pfam" id="PF00271">
    <property type="entry name" value="Helicase_C"/>
    <property type="match status" value="1"/>
</dbReference>
<evidence type="ECO:0000256" key="12">
    <source>
        <dbReference type="ARBA" id="ARBA00023172"/>
    </source>
</evidence>
<keyword evidence="5" id="KW-0547">Nucleotide-binding</keyword>
<comment type="catalytic activity">
    <reaction evidence="15">
        <text>Couples ATP hydrolysis with the unwinding of duplex DNA by translocating in the 3'-5' direction.</text>
        <dbReference type="EC" id="5.6.2.4"/>
    </reaction>
</comment>
<dbReference type="InterPro" id="IPR036388">
    <property type="entry name" value="WH-like_DNA-bd_sf"/>
</dbReference>
<dbReference type="InterPro" id="IPR010997">
    <property type="entry name" value="HRDC-like_sf"/>
</dbReference>
<dbReference type="SMART" id="SM00487">
    <property type="entry name" value="DEXDc"/>
    <property type="match status" value="1"/>
</dbReference>
<gene>
    <name evidence="20" type="primary">recQ</name>
    <name evidence="20" type="ORF">FEF65_03420</name>
</gene>
<dbReference type="CDD" id="cd18794">
    <property type="entry name" value="SF2_C_RecQ"/>
    <property type="match status" value="1"/>
</dbReference>
<keyword evidence="13" id="KW-0234">DNA repair</keyword>
<dbReference type="SMART" id="SM00341">
    <property type="entry name" value="HRDC"/>
    <property type="match status" value="1"/>
</dbReference>
<dbReference type="GO" id="GO:0046872">
    <property type="term" value="F:metal ion binding"/>
    <property type="evidence" value="ECO:0007669"/>
    <property type="project" value="UniProtKB-KW"/>
</dbReference>
<dbReference type="GO" id="GO:0009432">
    <property type="term" value="P:SOS response"/>
    <property type="evidence" value="ECO:0007669"/>
    <property type="project" value="UniProtKB-UniRule"/>
</dbReference>
<keyword evidence="7 20" id="KW-0378">Hydrolase</keyword>
<dbReference type="Pfam" id="PF00270">
    <property type="entry name" value="DEAD"/>
    <property type="match status" value="1"/>
</dbReference>
<dbReference type="SUPFAM" id="SSF47819">
    <property type="entry name" value="HRDC-like"/>
    <property type="match status" value="1"/>
</dbReference>
<dbReference type="RefSeq" id="WP_138238377.1">
    <property type="nucleotide sequence ID" value="NZ_VBRY01000002.1"/>
</dbReference>
<evidence type="ECO:0000256" key="16">
    <source>
        <dbReference type="NCBIfam" id="TIGR01389"/>
    </source>
</evidence>
<dbReference type="InterPro" id="IPR018982">
    <property type="entry name" value="RQC_domain"/>
</dbReference>
<dbReference type="GO" id="GO:0043590">
    <property type="term" value="C:bacterial nucleoid"/>
    <property type="evidence" value="ECO:0007669"/>
    <property type="project" value="TreeGrafter"/>
</dbReference>
<dbReference type="InterPro" id="IPR032284">
    <property type="entry name" value="RecQ_Zn-bd"/>
</dbReference>
<dbReference type="PROSITE" id="PS51194">
    <property type="entry name" value="HELICASE_CTER"/>
    <property type="match status" value="1"/>
</dbReference>
<dbReference type="GO" id="GO:0009378">
    <property type="term" value="F:four-way junction helicase activity"/>
    <property type="evidence" value="ECO:0007669"/>
    <property type="project" value="TreeGrafter"/>
</dbReference>
<comment type="caution">
    <text evidence="20">The sequence shown here is derived from an EMBL/GenBank/DDBJ whole genome shotgun (WGS) entry which is preliminary data.</text>
</comment>
<dbReference type="GO" id="GO:0005524">
    <property type="term" value="F:ATP binding"/>
    <property type="evidence" value="ECO:0007669"/>
    <property type="project" value="UniProtKB-KW"/>
</dbReference>
<dbReference type="EC" id="5.6.2.4" evidence="16"/>
<evidence type="ECO:0000256" key="9">
    <source>
        <dbReference type="ARBA" id="ARBA00022833"/>
    </source>
</evidence>
<feature type="domain" description="Helicase C-terminal" evidence="19">
    <location>
        <begin position="220"/>
        <end position="368"/>
    </location>
</feature>
<dbReference type="InterPro" id="IPR014001">
    <property type="entry name" value="Helicase_ATP-bd"/>
</dbReference>
<evidence type="ECO:0000256" key="2">
    <source>
        <dbReference type="ARBA" id="ARBA00001947"/>
    </source>
</evidence>
<accession>A0A5R9GT47</accession>
<dbReference type="PROSITE" id="PS51192">
    <property type="entry name" value="HELICASE_ATP_BIND_1"/>
    <property type="match status" value="1"/>
</dbReference>
<dbReference type="InterPro" id="IPR006293">
    <property type="entry name" value="DNA_helicase_ATP-dep_RecQ_bac"/>
</dbReference>
<evidence type="ECO:0000256" key="5">
    <source>
        <dbReference type="ARBA" id="ARBA00022741"/>
    </source>
</evidence>
<dbReference type="SUPFAM" id="SSF46785">
    <property type="entry name" value="Winged helix' DNA-binding domain"/>
    <property type="match status" value="1"/>
</dbReference>
<reference evidence="20 21" key="1">
    <citation type="journal article" date="2019" name="Appl. Environ. Microbiol.">
        <title>Environmental Evidence and Genomic Insight of Iron-oxidizing Bacteria Preference Towards More Corrosion Resistant Stainless Steel at Higher Salinities.</title>
        <authorList>
            <person name="Garrison C.E."/>
            <person name="Price K.A."/>
            <person name="Field E.K."/>
        </authorList>
    </citation>
    <scope>NUCLEOTIDE SEQUENCE [LARGE SCALE GENOMIC DNA]</scope>
    <source>
        <strain evidence="20 21">P3</strain>
    </source>
</reference>
<name>A0A5R9GT47_9PROT</name>
<organism evidence="20 21">
    <name type="scientific">Mariprofundus erugo</name>
    <dbReference type="NCBI Taxonomy" id="2528639"/>
    <lineage>
        <taxon>Bacteria</taxon>
        <taxon>Pseudomonadati</taxon>
        <taxon>Pseudomonadota</taxon>
        <taxon>Candidatius Mariprofundia</taxon>
        <taxon>Mariprofundales</taxon>
        <taxon>Mariprofundaceae</taxon>
        <taxon>Mariprofundus</taxon>
    </lineage>
</organism>
<dbReference type="Pfam" id="PF00570">
    <property type="entry name" value="HRDC"/>
    <property type="match status" value="1"/>
</dbReference>
<dbReference type="GO" id="GO:0030894">
    <property type="term" value="C:replisome"/>
    <property type="evidence" value="ECO:0007669"/>
    <property type="project" value="TreeGrafter"/>
</dbReference>
<dbReference type="CDD" id="cd17920">
    <property type="entry name" value="DEXHc_RecQ"/>
    <property type="match status" value="1"/>
</dbReference>
<keyword evidence="11" id="KW-0238">DNA-binding</keyword>
<dbReference type="SMART" id="SM00490">
    <property type="entry name" value="HELICc"/>
    <property type="match status" value="1"/>
</dbReference>
<dbReference type="InterPro" id="IPR011545">
    <property type="entry name" value="DEAD/DEAH_box_helicase_dom"/>
</dbReference>
<dbReference type="NCBIfam" id="TIGR01389">
    <property type="entry name" value="recQ"/>
    <property type="match status" value="1"/>
</dbReference>
<dbReference type="FunFam" id="3.40.50.300:FF:000296">
    <property type="entry name" value="ATP-dependent DNA helicase RecQ"/>
    <property type="match status" value="1"/>
</dbReference>
<dbReference type="PANTHER" id="PTHR13710:SF105">
    <property type="entry name" value="ATP-DEPENDENT DNA HELICASE Q1"/>
    <property type="match status" value="1"/>
</dbReference>
<dbReference type="FunFam" id="3.40.50.300:FF:000156">
    <property type="entry name" value="ATP-dependent DNA helicase recQ"/>
    <property type="match status" value="1"/>
</dbReference>
<evidence type="ECO:0000256" key="6">
    <source>
        <dbReference type="ARBA" id="ARBA00022763"/>
    </source>
</evidence>
<dbReference type="InterPro" id="IPR027417">
    <property type="entry name" value="P-loop_NTPase"/>
</dbReference>
<dbReference type="InterPro" id="IPR004589">
    <property type="entry name" value="DNA_helicase_ATP-dep_RecQ"/>
</dbReference>
<keyword evidence="4" id="KW-0479">Metal-binding</keyword>
<dbReference type="GO" id="GO:0016787">
    <property type="term" value="F:hydrolase activity"/>
    <property type="evidence" value="ECO:0007669"/>
    <property type="project" value="UniProtKB-KW"/>
</dbReference>
<evidence type="ECO:0000259" key="18">
    <source>
        <dbReference type="PROSITE" id="PS51192"/>
    </source>
</evidence>
<keyword evidence="10" id="KW-0067">ATP-binding</keyword>
<dbReference type="Gene3D" id="1.10.150.80">
    <property type="entry name" value="HRDC domain"/>
    <property type="match status" value="1"/>
</dbReference>
<feature type="domain" description="HRDC" evidence="17">
    <location>
        <begin position="522"/>
        <end position="602"/>
    </location>
</feature>
<dbReference type="Gene3D" id="3.40.50.300">
    <property type="entry name" value="P-loop containing nucleotide triphosphate hydrolases"/>
    <property type="match status" value="2"/>
</dbReference>
<dbReference type="FunFam" id="1.10.150.80:FF:000002">
    <property type="entry name" value="ATP-dependent DNA helicase RecQ"/>
    <property type="match status" value="1"/>
</dbReference>
<dbReference type="EMBL" id="VBRY01000002">
    <property type="protein sequence ID" value="TLS68758.1"/>
    <property type="molecule type" value="Genomic_DNA"/>
</dbReference>
<keyword evidence="12" id="KW-0233">DNA recombination</keyword>
<evidence type="ECO:0000259" key="17">
    <source>
        <dbReference type="PROSITE" id="PS50967"/>
    </source>
</evidence>
<evidence type="ECO:0000256" key="3">
    <source>
        <dbReference type="ARBA" id="ARBA00005446"/>
    </source>
</evidence>
<comment type="cofactor">
    <cofactor evidence="2">
        <name>Zn(2+)</name>
        <dbReference type="ChEBI" id="CHEBI:29105"/>
    </cofactor>
</comment>
<dbReference type="Gene3D" id="1.10.10.10">
    <property type="entry name" value="Winged helix-like DNA-binding domain superfamily/Winged helix DNA-binding domain"/>
    <property type="match status" value="1"/>
</dbReference>
<dbReference type="GO" id="GO:0006310">
    <property type="term" value="P:DNA recombination"/>
    <property type="evidence" value="ECO:0007669"/>
    <property type="project" value="UniProtKB-UniRule"/>
</dbReference>
<dbReference type="GO" id="GO:0005737">
    <property type="term" value="C:cytoplasm"/>
    <property type="evidence" value="ECO:0007669"/>
    <property type="project" value="TreeGrafter"/>
</dbReference>
<dbReference type="InterPro" id="IPR029491">
    <property type="entry name" value="Helicase_HTH"/>
</dbReference>
<evidence type="ECO:0000256" key="10">
    <source>
        <dbReference type="ARBA" id="ARBA00022840"/>
    </source>
</evidence>
<evidence type="ECO:0000313" key="21">
    <source>
        <dbReference type="Proteomes" id="UP000306585"/>
    </source>
</evidence>
<dbReference type="NCBIfam" id="TIGR00614">
    <property type="entry name" value="recQ_fam"/>
    <property type="match status" value="1"/>
</dbReference>
<dbReference type="GO" id="GO:0003677">
    <property type="term" value="F:DNA binding"/>
    <property type="evidence" value="ECO:0007669"/>
    <property type="project" value="UniProtKB-KW"/>
</dbReference>
<dbReference type="InterPro" id="IPR001650">
    <property type="entry name" value="Helicase_C-like"/>
</dbReference>
<dbReference type="Pfam" id="PF14493">
    <property type="entry name" value="HTH_40"/>
    <property type="match status" value="1"/>
</dbReference>
<dbReference type="AlphaFoldDB" id="A0A5R9GT47"/>
<comment type="similarity">
    <text evidence="3">Belongs to the helicase family. RecQ subfamily.</text>
</comment>
<evidence type="ECO:0000256" key="14">
    <source>
        <dbReference type="ARBA" id="ARBA00023235"/>
    </source>
</evidence>
<feature type="domain" description="Helicase ATP-binding" evidence="18">
    <location>
        <begin position="31"/>
        <end position="199"/>
    </location>
</feature>
<dbReference type="PANTHER" id="PTHR13710">
    <property type="entry name" value="DNA HELICASE RECQ FAMILY MEMBER"/>
    <property type="match status" value="1"/>
</dbReference>
<dbReference type="OrthoDB" id="9760034at2"/>
<dbReference type="SUPFAM" id="SSF52540">
    <property type="entry name" value="P-loop containing nucleoside triphosphate hydrolases"/>
    <property type="match status" value="1"/>
</dbReference>
<keyword evidence="8 20" id="KW-0347">Helicase</keyword>
<dbReference type="InterPro" id="IPR002121">
    <property type="entry name" value="HRDC_dom"/>
</dbReference>
<dbReference type="GO" id="GO:0006260">
    <property type="term" value="P:DNA replication"/>
    <property type="evidence" value="ECO:0007669"/>
    <property type="project" value="InterPro"/>
</dbReference>
<sequence length="721" mass="80639">MATKKVKEQARKVLKDIFGYDVFRPMQEEIICNLLDGKDAFVLMPTGGGKSICYQIPAIMREGTGIVVSPLISLMKDQVDALTACGVKAAYYNSSLKAADAKDVLERFEAGDLDLLYVAPERLLSKSFLTKLETVKLSMFAIDEAHCVSQWGHDFRPEYVRLGELREIFPDVPMLALTATADEHTREDISDRLKLAKAKRFVASFDRPNIRYLVAEKRQPLTQILQFLEGWPNASGVIYCLSRKRVEDLAVNLQRHGIRAAAYHAGIPGRTRERVQDDFLRDRVKVIVATIAFGMGVDKPNVRFVIHHDLPKSIESYYQETGRAGRDGLESEALMLYGSGDVNLVRRLIENVENIDQRRVEVHKLNSMVAFSEALTCRRRVLLGYFGESLDEPCGNCDICLDPPDTYDATEFAQAALQCVREVKGHFGMGYIVDMLRGSNNSRIRENKHDKLKSHGSGADLNADEWTSILRQLVHHGYFVQDVSKRAAMLATKKAEHIGTGEPIILAKYQPGIRRQFRRLGASRDEALFKKLVLLREEIADKEDVPPHVVFSDVTLTEMAQSKPVSEDELRGISGVGQHKLEAYGKAFIKVISKHAETTDAPPVKSGGKEIPMLIAKGPGLNETQSYTLSQLRKGMSLTQIAAQQNVSESTIMKHFVAIIRAGQYIDVPALIGDEFDTIMTELDDADPYASLTEIKRELSVELDNDQFRLVLAWREGIGVA</sequence>
<dbReference type="GO" id="GO:0043138">
    <property type="term" value="F:3'-5' DNA helicase activity"/>
    <property type="evidence" value="ECO:0007669"/>
    <property type="project" value="UniProtKB-EC"/>
</dbReference>
<keyword evidence="21" id="KW-1185">Reference proteome</keyword>
<dbReference type="PROSITE" id="PS50967">
    <property type="entry name" value="HRDC"/>
    <property type="match status" value="1"/>
</dbReference>
<protein>
    <recommendedName>
        <fullName evidence="16">DNA helicase RecQ</fullName>
        <ecNumber evidence="16">5.6.2.4</ecNumber>
    </recommendedName>
</protein>
<evidence type="ECO:0000256" key="7">
    <source>
        <dbReference type="ARBA" id="ARBA00022801"/>
    </source>
</evidence>
<evidence type="ECO:0000259" key="19">
    <source>
        <dbReference type="PROSITE" id="PS51194"/>
    </source>
</evidence>
<evidence type="ECO:0000256" key="13">
    <source>
        <dbReference type="ARBA" id="ARBA00023204"/>
    </source>
</evidence>
<keyword evidence="14" id="KW-0413">Isomerase</keyword>
<dbReference type="Pfam" id="PF16124">
    <property type="entry name" value="RecQ_Zn_bind"/>
    <property type="match status" value="1"/>
</dbReference>
<dbReference type="GO" id="GO:0006281">
    <property type="term" value="P:DNA repair"/>
    <property type="evidence" value="ECO:0007669"/>
    <property type="project" value="UniProtKB-KW"/>
</dbReference>
<dbReference type="SMART" id="SM00956">
    <property type="entry name" value="RQC"/>
    <property type="match status" value="1"/>
</dbReference>
<dbReference type="InterPro" id="IPR036390">
    <property type="entry name" value="WH_DNA-bd_sf"/>
</dbReference>
<dbReference type="InterPro" id="IPR044876">
    <property type="entry name" value="HRDC_dom_sf"/>
</dbReference>
<keyword evidence="9" id="KW-0862">Zinc</keyword>
<dbReference type="Pfam" id="PF09382">
    <property type="entry name" value="RQC"/>
    <property type="match status" value="1"/>
</dbReference>
<proteinExistence type="inferred from homology"/>
<evidence type="ECO:0000256" key="11">
    <source>
        <dbReference type="ARBA" id="ARBA00023125"/>
    </source>
</evidence>
<dbReference type="Proteomes" id="UP000306585">
    <property type="component" value="Unassembled WGS sequence"/>
</dbReference>
<comment type="cofactor">
    <cofactor evidence="1">
        <name>Mg(2+)</name>
        <dbReference type="ChEBI" id="CHEBI:18420"/>
    </cofactor>
</comment>
<keyword evidence="6" id="KW-0227">DNA damage</keyword>
<evidence type="ECO:0000256" key="4">
    <source>
        <dbReference type="ARBA" id="ARBA00022723"/>
    </source>
</evidence>
<evidence type="ECO:0000313" key="20">
    <source>
        <dbReference type="EMBL" id="TLS68758.1"/>
    </source>
</evidence>
<evidence type="ECO:0000256" key="8">
    <source>
        <dbReference type="ARBA" id="ARBA00022806"/>
    </source>
</evidence>